<feature type="domain" description="PA14" evidence="7">
    <location>
        <begin position="24"/>
        <end position="161"/>
    </location>
</feature>
<keyword evidence="2 4" id="KW-0472">Membrane</keyword>
<dbReference type="InterPro" id="IPR050330">
    <property type="entry name" value="Bact_OuterMem_StrucFunc"/>
</dbReference>
<evidence type="ECO:0000256" key="5">
    <source>
        <dbReference type="SAM" id="MobiDB-lite"/>
    </source>
</evidence>
<evidence type="ECO:0000256" key="1">
    <source>
        <dbReference type="ARBA" id="ARBA00004442"/>
    </source>
</evidence>
<reference evidence="9" key="1">
    <citation type="journal article" date="2019" name="Int. J. Syst. Evol. Microbiol.">
        <title>The Global Catalogue of Microorganisms (GCM) 10K type strain sequencing project: providing services to taxonomists for standard genome sequencing and annotation.</title>
        <authorList>
            <consortium name="The Broad Institute Genomics Platform"/>
            <consortium name="The Broad Institute Genome Sequencing Center for Infectious Disease"/>
            <person name="Wu L."/>
            <person name="Ma J."/>
        </authorList>
    </citation>
    <scope>NUCLEOTIDE SEQUENCE [LARGE SCALE GENOMIC DNA]</scope>
    <source>
        <strain evidence="9">KCTC 42805</strain>
    </source>
</reference>
<dbReference type="PROSITE" id="PS51123">
    <property type="entry name" value="OMPA_2"/>
    <property type="match status" value="1"/>
</dbReference>
<feature type="region of interest" description="Disordered" evidence="5">
    <location>
        <begin position="188"/>
        <end position="217"/>
    </location>
</feature>
<dbReference type="InterPro" id="IPR011658">
    <property type="entry name" value="PA14_dom"/>
</dbReference>
<dbReference type="CDD" id="cd07185">
    <property type="entry name" value="OmpA_C-like"/>
    <property type="match status" value="1"/>
</dbReference>
<dbReference type="EMBL" id="JBHULN010000005">
    <property type="protein sequence ID" value="MFD2571061.1"/>
    <property type="molecule type" value="Genomic_DNA"/>
</dbReference>
<comment type="caution">
    <text evidence="8">The sequence shown here is derived from an EMBL/GenBank/DDBJ whole genome shotgun (WGS) entry which is preliminary data.</text>
</comment>
<feature type="domain" description="OmpA-like" evidence="6">
    <location>
        <begin position="246"/>
        <end position="359"/>
    </location>
</feature>
<dbReference type="PANTHER" id="PTHR30329">
    <property type="entry name" value="STATOR ELEMENT OF FLAGELLAR MOTOR COMPLEX"/>
    <property type="match status" value="1"/>
</dbReference>
<dbReference type="PROSITE" id="PS51820">
    <property type="entry name" value="PA14"/>
    <property type="match status" value="1"/>
</dbReference>
<gene>
    <name evidence="8" type="ORF">ACFSUS_10480</name>
</gene>
<organism evidence="8 9">
    <name type="scientific">Spirosoma soli</name>
    <dbReference type="NCBI Taxonomy" id="1770529"/>
    <lineage>
        <taxon>Bacteria</taxon>
        <taxon>Pseudomonadati</taxon>
        <taxon>Bacteroidota</taxon>
        <taxon>Cytophagia</taxon>
        <taxon>Cytophagales</taxon>
        <taxon>Cytophagaceae</taxon>
        <taxon>Spirosoma</taxon>
    </lineage>
</organism>
<keyword evidence="3" id="KW-0998">Cell outer membrane</keyword>
<dbReference type="InterPro" id="IPR036737">
    <property type="entry name" value="OmpA-like_sf"/>
</dbReference>
<accession>A0ABW5M422</accession>
<dbReference type="Proteomes" id="UP001597469">
    <property type="component" value="Unassembled WGS sequence"/>
</dbReference>
<dbReference type="SMART" id="SM00758">
    <property type="entry name" value="PA14"/>
    <property type="match status" value="1"/>
</dbReference>
<keyword evidence="9" id="KW-1185">Reference proteome</keyword>
<evidence type="ECO:0000313" key="8">
    <source>
        <dbReference type="EMBL" id="MFD2571061.1"/>
    </source>
</evidence>
<dbReference type="InterPro" id="IPR006665">
    <property type="entry name" value="OmpA-like"/>
</dbReference>
<dbReference type="RefSeq" id="WP_381522268.1">
    <property type="nucleotide sequence ID" value="NZ_JBHULN010000005.1"/>
</dbReference>
<dbReference type="PRINTS" id="PR01021">
    <property type="entry name" value="OMPADOMAIN"/>
</dbReference>
<dbReference type="SUPFAM" id="SSF103088">
    <property type="entry name" value="OmpA-like"/>
    <property type="match status" value="1"/>
</dbReference>
<dbReference type="SUPFAM" id="SSF56988">
    <property type="entry name" value="Anthrax protective antigen"/>
    <property type="match status" value="1"/>
</dbReference>
<feature type="compositionally biased region" description="Low complexity" evidence="5">
    <location>
        <begin position="190"/>
        <end position="206"/>
    </location>
</feature>
<comment type="subcellular location">
    <subcellularLocation>
        <location evidence="1">Cell outer membrane</location>
    </subcellularLocation>
</comment>
<dbReference type="Pfam" id="PF07691">
    <property type="entry name" value="PA14"/>
    <property type="match status" value="1"/>
</dbReference>
<dbReference type="Pfam" id="PF00691">
    <property type="entry name" value="OmpA"/>
    <property type="match status" value="1"/>
</dbReference>
<dbReference type="PANTHER" id="PTHR30329:SF21">
    <property type="entry name" value="LIPOPROTEIN YIAD-RELATED"/>
    <property type="match status" value="1"/>
</dbReference>
<sequence>MKGLPTKWIAGLSLIESLALAQQPALNGLKGEYFNGPNFEQKAFTRTDPQVAFDWNWRTPAPGVQREYFSVRWTGKLYAPTSGKYRFSATVDDGVRVWVGGKKVIDEWRKQDDSQFVGEILLQAKKFYDLKIEYYNDWKGSVIYVFWETPEDRKNNKLSFYDAGPTKTIPTKYLFNASTHSSLVRTNSATPVVKSTPKPPVVVATKPRPKSATQPVPTKRVAIEPAPQLAMATPTLKPTEKIIELVAGEPVVLNNVFFAQSEYTLLPESYEELNRLVKTLQAQSSLRIVVAGHTDNVGDARLNQALSENRAKVVMSYLIRHGIAEDRLEAKGYGGSQPLTGNTTEGDRSKNRRVEIKAK</sequence>
<dbReference type="InterPro" id="IPR037524">
    <property type="entry name" value="PA14/GLEYA"/>
</dbReference>
<feature type="compositionally biased region" description="Basic and acidic residues" evidence="5">
    <location>
        <begin position="345"/>
        <end position="359"/>
    </location>
</feature>
<evidence type="ECO:0000256" key="2">
    <source>
        <dbReference type="ARBA" id="ARBA00023136"/>
    </source>
</evidence>
<name>A0ABW5M422_9BACT</name>
<dbReference type="InterPro" id="IPR006664">
    <property type="entry name" value="OMP_bac"/>
</dbReference>
<evidence type="ECO:0000259" key="6">
    <source>
        <dbReference type="PROSITE" id="PS51123"/>
    </source>
</evidence>
<proteinExistence type="predicted"/>
<protein>
    <submittedName>
        <fullName evidence="8">OmpA family protein</fullName>
    </submittedName>
</protein>
<feature type="region of interest" description="Disordered" evidence="5">
    <location>
        <begin position="331"/>
        <end position="359"/>
    </location>
</feature>
<dbReference type="Gene3D" id="3.30.1330.60">
    <property type="entry name" value="OmpA-like domain"/>
    <property type="match status" value="1"/>
</dbReference>
<dbReference type="Gene3D" id="3.90.182.10">
    <property type="entry name" value="Toxin - Anthrax Protective Antigen,domain 1"/>
    <property type="match status" value="1"/>
</dbReference>
<evidence type="ECO:0000313" key="9">
    <source>
        <dbReference type="Proteomes" id="UP001597469"/>
    </source>
</evidence>
<evidence type="ECO:0000256" key="4">
    <source>
        <dbReference type="PROSITE-ProRule" id="PRU00473"/>
    </source>
</evidence>
<evidence type="ECO:0000259" key="7">
    <source>
        <dbReference type="PROSITE" id="PS51820"/>
    </source>
</evidence>
<evidence type="ECO:0000256" key="3">
    <source>
        <dbReference type="ARBA" id="ARBA00023237"/>
    </source>
</evidence>